<gene>
    <name evidence="1" type="ORF">CURHAP_LOCUS6463</name>
</gene>
<evidence type="ECO:0000313" key="2">
    <source>
        <dbReference type="Proteomes" id="UP000507222"/>
    </source>
</evidence>
<evidence type="ECO:0000313" key="1">
    <source>
        <dbReference type="EMBL" id="CAB4264581.1"/>
    </source>
</evidence>
<reference evidence="1 2" key="1">
    <citation type="submission" date="2020-05" db="EMBL/GenBank/DDBJ databases">
        <authorList>
            <person name="Campoy J."/>
            <person name="Schneeberger K."/>
            <person name="Spophaly S."/>
        </authorList>
    </citation>
    <scope>NUCLEOTIDE SEQUENCE [LARGE SCALE GENOMIC DNA]</scope>
    <source>
        <strain evidence="1">PruArmRojPasFocal</strain>
    </source>
</reference>
<sequence>MCSNRQYSSSTASTETLHAVILACSDRNGGCLEGILDALAVYEGIYLPPHGKQYKRMKDTLQNGESMRRRVRVGGSAGLIHVFSPPPRFVLSSSSILHSEACPSSFYIAYHEAASKCPRTPQEHPRFLPTILRYDQNRRE</sequence>
<protein>
    <submittedName>
        <fullName evidence="1">Uncharacterized protein</fullName>
    </submittedName>
</protein>
<proteinExistence type="predicted"/>
<name>A0A6J5TL02_PRUAR</name>
<dbReference type="EMBL" id="CAEKDK010000001">
    <property type="protein sequence ID" value="CAB4264581.1"/>
    <property type="molecule type" value="Genomic_DNA"/>
</dbReference>
<dbReference type="AlphaFoldDB" id="A0A6J5TL02"/>
<organism evidence="1 2">
    <name type="scientific">Prunus armeniaca</name>
    <name type="common">Apricot</name>
    <name type="synonym">Armeniaca vulgaris</name>
    <dbReference type="NCBI Taxonomy" id="36596"/>
    <lineage>
        <taxon>Eukaryota</taxon>
        <taxon>Viridiplantae</taxon>
        <taxon>Streptophyta</taxon>
        <taxon>Embryophyta</taxon>
        <taxon>Tracheophyta</taxon>
        <taxon>Spermatophyta</taxon>
        <taxon>Magnoliopsida</taxon>
        <taxon>eudicotyledons</taxon>
        <taxon>Gunneridae</taxon>
        <taxon>Pentapetalae</taxon>
        <taxon>rosids</taxon>
        <taxon>fabids</taxon>
        <taxon>Rosales</taxon>
        <taxon>Rosaceae</taxon>
        <taxon>Amygdaloideae</taxon>
        <taxon>Amygdaleae</taxon>
        <taxon>Prunus</taxon>
    </lineage>
</organism>
<dbReference type="Proteomes" id="UP000507222">
    <property type="component" value="Unassembled WGS sequence"/>
</dbReference>
<accession>A0A6J5TL02</accession>